<gene>
    <name evidence="2" type="ORF">SAMN05444281_0318</name>
</gene>
<reference evidence="3" key="1">
    <citation type="submission" date="2016-11" db="EMBL/GenBank/DDBJ databases">
        <authorList>
            <person name="Varghese N."/>
            <person name="Submissions S."/>
        </authorList>
    </citation>
    <scope>NUCLEOTIDE SEQUENCE [LARGE SCALE GENOMIC DNA]</scope>
    <source>
        <strain evidence="3">DSM 100572</strain>
    </source>
</reference>
<accession>A0A1M5SHL6</accession>
<keyword evidence="3" id="KW-1185">Reference proteome</keyword>
<evidence type="ECO:0000313" key="3">
    <source>
        <dbReference type="Proteomes" id="UP000184109"/>
    </source>
</evidence>
<proteinExistence type="predicted"/>
<dbReference type="EMBL" id="FQXQ01000001">
    <property type="protein sequence ID" value="SHH38044.1"/>
    <property type="molecule type" value="Genomic_DNA"/>
</dbReference>
<protein>
    <submittedName>
        <fullName evidence="2">DinB superfamily protein</fullName>
    </submittedName>
</protein>
<name>A0A1M5SHL6_9FLAO</name>
<evidence type="ECO:0000313" key="2">
    <source>
        <dbReference type="EMBL" id="SHH38044.1"/>
    </source>
</evidence>
<dbReference type="InterPro" id="IPR024775">
    <property type="entry name" value="DinB-like"/>
</dbReference>
<evidence type="ECO:0000259" key="1">
    <source>
        <dbReference type="Pfam" id="PF12867"/>
    </source>
</evidence>
<dbReference type="SUPFAM" id="SSF109854">
    <property type="entry name" value="DinB/YfiT-like putative metalloenzymes"/>
    <property type="match status" value="1"/>
</dbReference>
<sequence length="155" mass="17571">MMDITKQVDVLIKGRALMLKLIGDYSLEQINKTPEGFNNNIGWNVAHLVVTQQLLCYKFSGLKTALSDEMIGRYVKGTAPNGCVINQQEWDLILKLFTELPEKLLTDYNNNLFKSYSEYTTSVNVTLDSVEKAIDFNNYHEGIHLGVVLALRKLV</sequence>
<dbReference type="Pfam" id="PF12867">
    <property type="entry name" value="DinB_2"/>
    <property type="match status" value="1"/>
</dbReference>
<dbReference type="Gene3D" id="1.20.120.450">
    <property type="entry name" value="dinb family like domain"/>
    <property type="match status" value="1"/>
</dbReference>
<dbReference type="Proteomes" id="UP000184109">
    <property type="component" value="Unassembled WGS sequence"/>
</dbReference>
<dbReference type="AlphaFoldDB" id="A0A1M5SHL6"/>
<organism evidence="2 3">
    <name type="scientific">Wenyingzhuangia marina</name>
    <dbReference type="NCBI Taxonomy" id="1195760"/>
    <lineage>
        <taxon>Bacteria</taxon>
        <taxon>Pseudomonadati</taxon>
        <taxon>Bacteroidota</taxon>
        <taxon>Flavobacteriia</taxon>
        <taxon>Flavobacteriales</taxon>
        <taxon>Flavobacteriaceae</taxon>
        <taxon>Wenyingzhuangia</taxon>
    </lineage>
</organism>
<feature type="domain" description="DinB-like" evidence="1">
    <location>
        <begin position="13"/>
        <end position="147"/>
    </location>
</feature>
<dbReference type="InterPro" id="IPR034660">
    <property type="entry name" value="DinB/YfiT-like"/>
</dbReference>